<keyword evidence="3" id="KW-1185">Reference proteome</keyword>
<accession>A0ABD3M818</accession>
<protein>
    <submittedName>
        <fullName evidence="2">Uncharacterized protein</fullName>
    </submittedName>
</protein>
<evidence type="ECO:0000313" key="3">
    <source>
        <dbReference type="Proteomes" id="UP001530293"/>
    </source>
</evidence>
<evidence type="ECO:0000256" key="1">
    <source>
        <dbReference type="SAM" id="Phobius"/>
    </source>
</evidence>
<feature type="transmembrane region" description="Helical" evidence="1">
    <location>
        <begin position="9"/>
        <end position="31"/>
    </location>
</feature>
<gene>
    <name evidence="2" type="ORF">ACHAWU_002169</name>
</gene>
<reference evidence="2 3" key="1">
    <citation type="submission" date="2024-10" db="EMBL/GenBank/DDBJ databases">
        <title>Updated reference genomes for cyclostephanoid diatoms.</title>
        <authorList>
            <person name="Roberts W.R."/>
            <person name="Alverson A.J."/>
        </authorList>
    </citation>
    <scope>NUCLEOTIDE SEQUENCE [LARGE SCALE GENOMIC DNA]</scope>
    <source>
        <strain evidence="2 3">AJA232-27</strain>
    </source>
</reference>
<dbReference type="PANTHER" id="PTHR39948:SF1">
    <property type="entry name" value="GEO11419P1"/>
    <property type="match status" value="1"/>
</dbReference>
<dbReference type="Proteomes" id="UP001530293">
    <property type="component" value="Unassembled WGS sequence"/>
</dbReference>
<sequence>MASSIVYSILWLLLLVFIAWPISWFCAWWWVVLISFEGLFPIIKQAAEFLEKIVSWPRSVGTAMIRGDTQFPAPW</sequence>
<dbReference type="EMBL" id="JALLBG020000192">
    <property type="protein sequence ID" value="KAL3760098.1"/>
    <property type="molecule type" value="Genomic_DNA"/>
</dbReference>
<organism evidence="2 3">
    <name type="scientific">Discostella pseudostelligera</name>
    <dbReference type="NCBI Taxonomy" id="259834"/>
    <lineage>
        <taxon>Eukaryota</taxon>
        <taxon>Sar</taxon>
        <taxon>Stramenopiles</taxon>
        <taxon>Ochrophyta</taxon>
        <taxon>Bacillariophyta</taxon>
        <taxon>Coscinodiscophyceae</taxon>
        <taxon>Thalassiosirophycidae</taxon>
        <taxon>Stephanodiscales</taxon>
        <taxon>Stephanodiscaceae</taxon>
        <taxon>Discostella</taxon>
    </lineage>
</organism>
<keyword evidence="1" id="KW-0472">Membrane</keyword>
<keyword evidence="1" id="KW-1133">Transmembrane helix</keyword>
<comment type="caution">
    <text evidence="2">The sequence shown here is derived from an EMBL/GenBank/DDBJ whole genome shotgun (WGS) entry which is preliminary data.</text>
</comment>
<dbReference type="PANTHER" id="PTHR39948">
    <property type="entry name" value="GEO11419P1"/>
    <property type="match status" value="1"/>
</dbReference>
<dbReference type="AlphaFoldDB" id="A0ABD3M818"/>
<keyword evidence="1" id="KW-0812">Transmembrane</keyword>
<proteinExistence type="predicted"/>
<name>A0ABD3M818_9STRA</name>
<evidence type="ECO:0000313" key="2">
    <source>
        <dbReference type="EMBL" id="KAL3760098.1"/>
    </source>
</evidence>